<dbReference type="Proteomes" id="UP000240621">
    <property type="component" value="Unassembled WGS sequence"/>
</dbReference>
<comment type="caution">
    <text evidence="1">The sequence shown here is derived from an EMBL/GenBank/DDBJ whole genome shotgun (WGS) entry which is preliminary data.</text>
</comment>
<evidence type="ECO:0000313" key="1">
    <source>
        <dbReference type="EMBL" id="PSK81906.1"/>
    </source>
</evidence>
<evidence type="ECO:0000313" key="2">
    <source>
        <dbReference type="Proteomes" id="UP000240621"/>
    </source>
</evidence>
<protein>
    <submittedName>
        <fullName evidence="1">Uncharacterized protein</fullName>
    </submittedName>
</protein>
<sequence>MLLSAPSKQNILLKNDQILKMSYIFDVNFGFSTSVREDENEKGIR</sequence>
<dbReference type="AlphaFoldDB" id="A0A2P8CAB7"/>
<organism evidence="1 2">
    <name type="scientific">Prolixibacter denitrificans</name>
    <dbReference type="NCBI Taxonomy" id="1541063"/>
    <lineage>
        <taxon>Bacteria</taxon>
        <taxon>Pseudomonadati</taxon>
        <taxon>Bacteroidota</taxon>
        <taxon>Bacteroidia</taxon>
        <taxon>Marinilabiliales</taxon>
        <taxon>Prolixibacteraceae</taxon>
        <taxon>Prolixibacter</taxon>
    </lineage>
</organism>
<dbReference type="EMBL" id="PYGC01000007">
    <property type="protein sequence ID" value="PSK81906.1"/>
    <property type="molecule type" value="Genomic_DNA"/>
</dbReference>
<name>A0A2P8CAB7_9BACT</name>
<reference evidence="1 2" key="1">
    <citation type="submission" date="2018-03" db="EMBL/GenBank/DDBJ databases">
        <title>Genomic Encyclopedia of Archaeal and Bacterial Type Strains, Phase II (KMG-II): from individual species to whole genera.</title>
        <authorList>
            <person name="Goeker M."/>
        </authorList>
    </citation>
    <scope>NUCLEOTIDE SEQUENCE [LARGE SCALE GENOMIC DNA]</scope>
    <source>
        <strain evidence="1 2">DSM 27267</strain>
    </source>
</reference>
<proteinExistence type="predicted"/>
<accession>A0A2P8CAB7</accession>
<gene>
    <name evidence="1" type="ORF">CLV93_10712</name>
</gene>